<organism evidence="2 3">
    <name type="scientific">Dictyobacter kobayashii</name>
    <dbReference type="NCBI Taxonomy" id="2014872"/>
    <lineage>
        <taxon>Bacteria</taxon>
        <taxon>Bacillati</taxon>
        <taxon>Chloroflexota</taxon>
        <taxon>Ktedonobacteria</taxon>
        <taxon>Ktedonobacterales</taxon>
        <taxon>Dictyobacteraceae</taxon>
        <taxon>Dictyobacter</taxon>
    </lineage>
</organism>
<dbReference type="Proteomes" id="UP000287188">
    <property type="component" value="Unassembled WGS sequence"/>
</dbReference>
<gene>
    <name evidence="2" type="ORF">KDK_71710</name>
</gene>
<reference evidence="3" key="1">
    <citation type="submission" date="2018-12" db="EMBL/GenBank/DDBJ databases">
        <title>Tengunoibacter tsumagoiensis gen. nov., sp. nov., Dictyobacter kobayashii sp. nov., D. alpinus sp. nov., and D. joshuensis sp. nov. and description of Dictyobacteraceae fam. nov. within the order Ktedonobacterales isolated from Tengu-no-mugimeshi.</title>
        <authorList>
            <person name="Wang C.M."/>
            <person name="Zheng Y."/>
            <person name="Sakai Y."/>
            <person name="Toyoda A."/>
            <person name="Minakuchi Y."/>
            <person name="Abe K."/>
            <person name="Yokota A."/>
            <person name="Yabe S."/>
        </authorList>
    </citation>
    <scope>NUCLEOTIDE SEQUENCE [LARGE SCALE GENOMIC DNA]</scope>
    <source>
        <strain evidence="3">Uno11</strain>
    </source>
</reference>
<dbReference type="EMBL" id="BIFS01000002">
    <property type="protein sequence ID" value="GCE23371.1"/>
    <property type="molecule type" value="Genomic_DNA"/>
</dbReference>
<evidence type="ECO:0000313" key="2">
    <source>
        <dbReference type="EMBL" id="GCE23371.1"/>
    </source>
</evidence>
<sequence length="199" mass="21945">MQKMVHYLVLSTLWVCAFSVDLTACGTPSTHHVSNKAQTTLTRSISITDGFMPHTGDGYTIIYPDSWKFSANTTNTGGYVGDSFIEPTNGYIFHVYPSQDQTSAATILNHLLTSDMHSHLLPVAATITINGVVWQQGKALTTNLVTGKPMEIMGWVAKNAVAPQRIPYFVLHADGDPGLFEQYSSKYFMPMLRSFQFTG</sequence>
<evidence type="ECO:0000313" key="3">
    <source>
        <dbReference type="Proteomes" id="UP000287188"/>
    </source>
</evidence>
<protein>
    <submittedName>
        <fullName evidence="2">Uncharacterized protein</fullName>
    </submittedName>
</protein>
<name>A0A402AW56_9CHLR</name>
<comment type="caution">
    <text evidence="2">The sequence shown here is derived from an EMBL/GenBank/DDBJ whole genome shotgun (WGS) entry which is preliminary data.</text>
</comment>
<dbReference type="OrthoDB" id="158783at2"/>
<feature type="signal peptide" evidence="1">
    <location>
        <begin position="1"/>
        <end position="24"/>
    </location>
</feature>
<dbReference type="AlphaFoldDB" id="A0A402AW56"/>
<evidence type="ECO:0000256" key="1">
    <source>
        <dbReference type="SAM" id="SignalP"/>
    </source>
</evidence>
<feature type="chain" id="PRO_5019293451" evidence="1">
    <location>
        <begin position="25"/>
        <end position="199"/>
    </location>
</feature>
<proteinExistence type="predicted"/>
<keyword evidence="1" id="KW-0732">Signal</keyword>
<keyword evidence="3" id="KW-1185">Reference proteome</keyword>
<accession>A0A402AW56</accession>
<dbReference type="RefSeq" id="WP_126556822.1">
    <property type="nucleotide sequence ID" value="NZ_BIFS01000002.1"/>
</dbReference>